<feature type="transmembrane region" description="Helical" evidence="6">
    <location>
        <begin position="374"/>
        <end position="405"/>
    </location>
</feature>
<dbReference type="GO" id="GO:0005886">
    <property type="term" value="C:plasma membrane"/>
    <property type="evidence" value="ECO:0007669"/>
    <property type="project" value="UniProtKB-SubCell"/>
</dbReference>
<feature type="transmembrane region" description="Helical" evidence="6">
    <location>
        <begin position="342"/>
        <end position="362"/>
    </location>
</feature>
<protein>
    <submittedName>
        <fullName evidence="7">Amino acid permease</fullName>
    </submittedName>
</protein>
<feature type="transmembrane region" description="Helical" evidence="6">
    <location>
        <begin position="262"/>
        <end position="285"/>
    </location>
</feature>
<feature type="transmembrane region" description="Helical" evidence="6">
    <location>
        <begin position="39"/>
        <end position="63"/>
    </location>
</feature>
<gene>
    <name evidence="7" type="ORF">D7223_01425</name>
</gene>
<evidence type="ECO:0000256" key="1">
    <source>
        <dbReference type="ARBA" id="ARBA00004651"/>
    </source>
</evidence>
<dbReference type="InterPro" id="IPR002293">
    <property type="entry name" value="AA/rel_permease1"/>
</dbReference>
<evidence type="ECO:0000256" key="5">
    <source>
        <dbReference type="ARBA" id="ARBA00023136"/>
    </source>
</evidence>
<dbReference type="Pfam" id="PF13520">
    <property type="entry name" value="AA_permease_2"/>
    <property type="match status" value="1"/>
</dbReference>
<keyword evidence="3 6" id="KW-0812">Transmembrane</keyword>
<dbReference type="RefSeq" id="WP_120723953.1">
    <property type="nucleotide sequence ID" value="NZ_RBAK01000001.1"/>
</dbReference>
<name>A0A3A9ZR92_9ACTN</name>
<evidence type="ECO:0000313" key="8">
    <source>
        <dbReference type="Proteomes" id="UP000281726"/>
    </source>
</evidence>
<dbReference type="AlphaFoldDB" id="A0A3A9ZR92"/>
<comment type="subcellular location">
    <subcellularLocation>
        <location evidence="1">Cell membrane</location>
        <topology evidence="1">Multi-pass membrane protein</topology>
    </subcellularLocation>
</comment>
<organism evidence="7 8">
    <name type="scientific">Micromonospora endolithica</name>
    <dbReference type="NCBI Taxonomy" id="230091"/>
    <lineage>
        <taxon>Bacteria</taxon>
        <taxon>Bacillati</taxon>
        <taxon>Actinomycetota</taxon>
        <taxon>Actinomycetes</taxon>
        <taxon>Micromonosporales</taxon>
        <taxon>Micromonosporaceae</taxon>
        <taxon>Micromonospora</taxon>
    </lineage>
</organism>
<evidence type="ECO:0000256" key="3">
    <source>
        <dbReference type="ARBA" id="ARBA00022692"/>
    </source>
</evidence>
<dbReference type="GO" id="GO:0022857">
    <property type="term" value="F:transmembrane transporter activity"/>
    <property type="evidence" value="ECO:0007669"/>
    <property type="project" value="InterPro"/>
</dbReference>
<keyword evidence="8" id="KW-1185">Reference proteome</keyword>
<proteinExistence type="predicted"/>
<dbReference type="InterPro" id="IPR050367">
    <property type="entry name" value="APC_superfamily"/>
</dbReference>
<reference evidence="7 8" key="1">
    <citation type="journal article" date="2004" name="Syst. Appl. Microbiol.">
        <title>Cryptoendolithic actinomycetes from antarctic sandstone rock samples: Micromonospora endolithica sp. nov. and two isolates related to Micromonospora coerulea Jensen 1932.</title>
        <authorList>
            <person name="Hirsch P."/>
            <person name="Mevs U."/>
            <person name="Kroppenstedt R.M."/>
            <person name="Schumann P."/>
            <person name="Stackebrandt E."/>
        </authorList>
    </citation>
    <scope>NUCLEOTIDE SEQUENCE [LARGE SCALE GENOMIC DNA]</scope>
    <source>
        <strain evidence="7 8">JCM 12677</strain>
    </source>
</reference>
<dbReference type="Gene3D" id="1.20.1740.10">
    <property type="entry name" value="Amino acid/polyamine transporter I"/>
    <property type="match status" value="1"/>
</dbReference>
<sequence length="465" mass="45987">MTARIGVARGAALYVGAVLGPGVLVLPALAVHAAGPASLLAWAAMLAVSVPIAAAFTALGIRYPDSGGVATFTRRAFGPKAGTVVGWWFYTAVPMGMVAGAMAGARYAATALDTGPDAAAGIAAVMLAAAYAMNLVGLHLSGRLHLALTGGLCALLVTVIVVSVPHIAASRFTPFAPQGLPGIASAAAVLFVAICGWEAAAHLAGEFAHPRRQLPIVATASVSIIAVLYAGLAICTVGVLGASAGQNEVPLLRLLGPQAGGGAAAAAALCALLLTFGACFTFIAAAARAGAALGRDGAFPAWFGVTGVDGVPRRSLAVQASCAAVVAVAALAAPTVVDVDLLMRAFSVLVASVTLLGLAAAVRLLGSPLIRSGAAVGAAVVGGVVVCGGALVVLPAAVAVAAMAWRRYHPAPRDLPAGTPVARPTAGTTSRRIAVVDVQPRRAYNLMNPGAGISASTRSRPPSER</sequence>
<feature type="transmembrane region" description="Helical" evidence="6">
    <location>
        <begin position="144"/>
        <end position="168"/>
    </location>
</feature>
<dbReference type="PANTHER" id="PTHR42770:SF13">
    <property type="entry name" value="L-METHIONINE_BRANCHED-CHAIN AMINO ACID EXPORTER YJEH"/>
    <property type="match status" value="1"/>
</dbReference>
<keyword evidence="2" id="KW-1003">Cell membrane</keyword>
<dbReference type="PANTHER" id="PTHR42770">
    <property type="entry name" value="AMINO ACID TRANSPORTER-RELATED"/>
    <property type="match status" value="1"/>
</dbReference>
<evidence type="ECO:0000313" key="7">
    <source>
        <dbReference type="EMBL" id="RKN50484.1"/>
    </source>
</evidence>
<feature type="transmembrane region" description="Helical" evidence="6">
    <location>
        <begin position="180"/>
        <end position="204"/>
    </location>
</feature>
<evidence type="ECO:0000256" key="2">
    <source>
        <dbReference type="ARBA" id="ARBA00022475"/>
    </source>
</evidence>
<dbReference type="OrthoDB" id="9117841at2"/>
<feature type="transmembrane region" description="Helical" evidence="6">
    <location>
        <begin position="12"/>
        <end position="33"/>
    </location>
</feature>
<comment type="caution">
    <text evidence="7">The sequence shown here is derived from an EMBL/GenBank/DDBJ whole genome shotgun (WGS) entry which is preliminary data.</text>
</comment>
<keyword evidence="5 6" id="KW-0472">Membrane</keyword>
<feature type="transmembrane region" description="Helical" evidence="6">
    <location>
        <begin position="84"/>
        <end position="106"/>
    </location>
</feature>
<feature type="transmembrane region" description="Helical" evidence="6">
    <location>
        <begin position="216"/>
        <end position="242"/>
    </location>
</feature>
<feature type="transmembrane region" description="Helical" evidence="6">
    <location>
        <begin position="118"/>
        <end position="137"/>
    </location>
</feature>
<dbReference type="PIRSF" id="PIRSF006060">
    <property type="entry name" value="AA_transporter"/>
    <property type="match status" value="1"/>
</dbReference>
<dbReference type="EMBL" id="RBAK01000001">
    <property type="protein sequence ID" value="RKN50484.1"/>
    <property type="molecule type" value="Genomic_DNA"/>
</dbReference>
<accession>A0A3A9ZR92</accession>
<evidence type="ECO:0000256" key="4">
    <source>
        <dbReference type="ARBA" id="ARBA00022989"/>
    </source>
</evidence>
<dbReference type="Proteomes" id="UP000281726">
    <property type="component" value="Unassembled WGS sequence"/>
</dbReference>
<keyword evidence="4 6" id="KW-1133">Transmembrane helix</keyword>
<evidence type="ECO:0000256" key="6">
    <source>
        <dbReference type="SAM" id="Phobius"/>
    </source>
</evidence>